<dbReference type="AlphaFoldDB" id="A0A7X1E9I8"/>
<dbReference type="NCBIfam" id="TIGR02714">
    <property type="entry name" value="amido_AtzD_TrzD"/>
    <property type="match status" value="1"/>
</dbReference>
<organism evidence="4 5">
    <name type="scientific">Pelagicoccus albus</name>
    <dbReference type="NCBI Taxonomy" id="415222"/>
    <lineage>
        <taxon>Bacteria</taxon>
        <taxon>Pseudomonadati</taxon>
        <taxon>Verrucomicrobiota</taxon>
        <taxon>Opitutia</taxon>
        <taxon>Puniceicoccales</taxon>
        <taxon>Pelagicoccaceae</taxon>
        <taxon>Pelagicoccus</taxon>
    </lineage>
</organism>
<dbReference type="Gene3D" id="3.30.1330.170">
    <property type="entry name" value="Cyanuric acid hydrolase/Barbiturase, RU A"/>
    <property type="match status" value="1"/>
</dbReference>
<accession>A0A7X1E9I8</accession>
<dbReference type="EC" id="3.5.2.-" evidence="3"/>
<evidence type="ECO:0000256" key="3">
    <source>
        <dbReference type="HAMAP-Rule" id="MF_01989"/>
    </source>
</evidence>
<dbReference type="GO" id="GO:0016812">
    <property type="term" value="F:hydrolase activity, acting on carbon-nitrogen (but not peptide) bonds, in cyclic amides"/>
    <property type="evidence" value="ECO:0007669"/>
    <property type="project" value="UniProtKB-UniRule"/>
</dbReference>
<comment type="function">
    <text evidence="3">Cyclic amide hydrolase of unknown substrate specificity. Catalyzes the hydrolytic ring-opening of a cyclic amide. Does not act on cyanuric acid nor barbituric acid.</text>
</comment>
<feature type="active site" evidence="3">
    <location>
        <position position="165"/>
    </location>
</feature>
<comment type="subunit">
    <text evidence="3">Homotetramer.</text>
</comment>
<feature type="region of interest" description="RU C" evidence="3">
    <location>
        <begin position="258"/>
        <end position="363"/>
    </location>
</feature>
<proteinExistence type="inferred from homology"/>
<feature type="binding site" evidence="3">
    <location>
        <position position="296"/>
    </location>
    <ligand>
        <name>Mg(2+)</name>
        <dbReference type="ChEBI" id="CHEBI:18420"/>
        <note>structural</note>
    </ligand>
</feature>
<feature type="region of interest" description="RU B" evidence="3">
    <location>
        <begin position="115"/>
        <end position="252"/>
    </location>
</feature>
<feature type="binding site" evidence="3">
    <location>
        <position position="197"/>
    </location>
    <ligand>
        <name>substrate</name>
    </ligand>
</feature>
<evidence type="ECO:0000256" key="2">
    <source>
        <dbReference type="ARBA" id="ARBA00022801"/>
    </source>
</evidence>
<comment type="caution">
    <text evidence="3">Lacks conserved residue(s) required for the propagation of feature annotation.</text>
</comment>
<feature type="binding site" evidence="3">
    <location>
        <position position="349"/>
    </location>
    <ligand>
        <name>Mg(2+)</name>
        <dbReference type="ChEBI" id="CHEBI:18420"/>
        <note>structural</note>
    </ligand>
</feature>
<dbReference type="InterPro" id="IPR014086">
    <property type="entry name" value="AtzD/Barbiturase"/>
</dbReference>
<dbReference type="InterPro" id="IPR043007">
    <property type="entry name" value="AtzD/Barbiturase_RUC"/>
</dbReference>
<feature type="active site" description="Nucleophile" evidence="3">
    <location>
        <position position="235"/>
    </location>
</feature>
<reference evidence="4 5" key="1">
    <citation type="submission" date="2020-07" db="EMBL/GenBank/DDBJ databases">
        <authorList>
            <person name="Feng X."/>
        </authorList>
    </citation>
    <scope>NUCLEOTIDE SEQUENCE [LARGE SCALE GENOMIC DNA]</scope>
    <source>
        <strain evidence="4 5">JCM23202</strain>
    </source>
</reference>
<dbReference type="Pfam" id="PF09663">
    <property type="entry name" value="Amido_AtzD_TrzD"/>
    <property type="match status" value="1"/>
</dbReference>
<dbReference type="GO" id="GO:0046872">
    <property type="term" value="F:metal ion binding"/>
    <property type="evidence" value="ECO:0007669"/>
    <property type="project" value="UniProtKB-UniRule"/>
</dbReference>
<gene>
    <name evidence="4" type="ORF">H5P27_17785</name>
</gene>
<feature type="binding site" evidence="3">
    <location>
        <begin position="342"/>
        <end position="343"/>
    </location>
    <ligand>
        <name>substrate</name>
    </ligand>
</feature>
<keyword evidence="5" id="KW-1185">Reference proteome</keyword>
<keyword evidence="3" id="KW-0479">Metal-binding</keyword>
<sequence length="363" mass="38540">MKQYPTAKATRLTMKHPGDLSALDQEIIEGRIKSADIVAIIGKTEGNGGVNDFTRGYFTQSLMLLLSKYLDATIEELAEKIPCVLSGGTEGVLSPHYVVLTRSQTEIPPASGDKALALGVAMTRPIEAWEIGTETHWKLTLEAVKRAMEDAQISNPDDVSFVQLKCPCFTVAAAKQAVAAGKSLCSGDPNRAMALSRVAGAWGVALALGELSEDQLSAEAMLSDYSLFSNRASVSSGVEVSAVEVIVLGNSPDWSGHYQIDATSMVDALDLDAVLKLRETSKAQTSEVCGVLVKCEPDRRGQVRGFRHTMLDDTDINAQRHIRGALGGLVASVFGDGRIFVSGGAEHQGPDGGGLVAVITKRP</sequence>
<feature type="binding site" evidence="3">
    <location>
        <position position="323"/>
    </location>
    <ligand>
        <name>substrate</name>
    </ligand>
</feature>
<feature type="binding site" evidence="3">
    <location>
        <position position="348"/>
    </location>
    <ligand>
        <name>Mg(2+)</name>
        <dbReference type="ChEBI" id="CHEBI:18420"/>
        <note>structural</note>
    </ligand>
</feature>
<evidence type="ECO:0000313" key="4">
    <source>
        <dbReference type="EMBL" id="MBC2607910.1"/>
    </source>
</evidence>
<evidence type="ECO:0000313" key="5">
    <source>
        <dbReference type="Proteomes" id="UP000526501"/>
    </source>
</evidence>
<keyword evidence="2 3" id="KW-0378">Hydrolase</keyword>
<dbReference type="EMBL" id="JACHVC010000013">
    <property type="protein sequence ID" value="MBC2607910.1"/>
    <property type="molecule type" value="Genomic_DNA"/>
</dbReference>
<comment type="similarity">
    <text evidence="1 3">Belongs to the cyclic amide hydrolase (CyAH) family.</text>
</comment>
<dbReference type="RefSeq" id="WP_185661773.1">
    <property type="nucleotide sequence ID" value="NZ_CAWPOO010000013.1"/>
</dbReference>
<dbReference type="InterPro" id="IPR043006">
    <property type="entry name" value="AtzD/Barbiturase_RUB"/>
</dbReference>
<dbReference type="Gene3D" id="3.30.1330.180">
    <property type="entry name" value="Cyanuric acid hydrolase/Barbiturase, RU B"/>
    <property type="match status" value="1"/>
</dbReference>
<feature type="binding site" evidence="3">
    <location>
        <position position="55"/>
    </location>
    <ligand>
        <name>substrate</name>
    </ligand>
</feature>
<dbReference type="Proteomes" id="UP000526501">
    <property type="component" value="Unassembled WGS sequence"/>
</dbReference>
<keyword evidence="3" id="KW-0460">Magnesium</keyword>
<dbReference type="InterPro" id="IPR043008">
    <property type="entry name" value="AtzD/Barbiturase_RUA"/>
</dbReference>
<feature type="binding site" evidence="3">
    <location>
        <position position="350"/>
    </location>
    <ligand>
        <name>Mg(2+)</name>
        <dbReference type="ChEBI" id="CHEBI:18420"/>
        <note>structural</note>
    </ligand>
</feature>
<protein>
    <recommendedName>
        <fullName evidence="3">Cyclic amide hydrolase</fullName>
        <shortName evidence="3">CyAH</shortName>
        <ecNumber evidence="3">3.5.2.-</ecNumber>
    </recommendedName>
    <alternativeName>
        <fullName evidence="3">Ring-opening amidohydrolase</fullName>
    </alternativeName>
</protein>
<name>A0A7X1E9I8_9BACT</name>
<feature type="region of interest" description="RU A" evidence="3">
    <location>
        <begin position="1"/>
        <end position="106"/>
    </location>
</feature>
<feature type="binding site" evidence="3">
    <location>
        <begin position="86"/>
        <end position="87"/>
    </location>
    <ligand>
        <name>substrate</name>
    </ligand>
</feature>
<dbReference type="HAMAP" id="MF_01989">
    <property type="entry name" value="Cyc_amidohydrol"/>
    <property type="match status" value="1"/>
</dbReference>
<comment type="caution">
    <text evidence="4">The sequence shown here is derived from an EMBL/GenBank/DDBJ whole genome shotgun (WGS) entry which is preliminary data.</text>
</comment>
<feature type="binding site" evidence="3">
    <location>
        <position position="353"/>
    </location>
    <ligand>
        <name>Mg(2+)</name>
        <dbReference type="ChEBI" id="CHEBI:18420"/>
        <note>structural</note>
    </ligand>
</feature>
<evidence type="ECO:0000256" key="1">
    <source>
        <dbReference type="ARBA" id="ARBA00010947"/>
    </source>
</evidence>
<feature type="binding site" evidence="3">
    <location>
        <begin position="235"/>
        <end position="236"/>
    </location>
    <ligand>
        <name>substrate</name>
    </ligand>
</feature>
<comment type="domain">
    <text evidence="3">The monomer structure is formed from three repeating units (RUs) that share the same structure as one another. The monomer and the active site possess nearly threefold rotational symmetry, to the extent that the active site possesses three potential Ser-Lys catalytic dyads, but one of the 3 active site surfaces varies in composition suggesting it is involved in confering substrate specificity.</text>
</comment>
<dbReference type="Gene3D" id="3.30.1330.160">
    <property type="entry name" value="Cyanuric acid hydrolase/Barbituras, RU C"/>
    <property type="match status" value="1"/>
</dbReference>
<feature type="binding site" evidence="3">
    <location>
        <position position="345"/>
    </location>
    <ligand>
        <name>Mg(2+)</name>
        <dbReference type="ChEBI" id="CHEBI:18420"/>
        <note>structural</note>
    </ligand>
</feature>